<reference evidence="1 2" key="2">
    <citation type="submission" date="2018-11" db="EMBL/GenBank/DDBJ databases">
        <authorList>
            <consortium name="Pathogen Informatics"/>
        </authorList>
    </citation>
    <scope>NUCLEOTIDE SEQUENCE [LARGE SCALE GENOMIC DNA]</scope>
</reference>
<dbReference type="AlphaFoldDB" id="A0A183HT16"/>
<accession>A0A183HT16</accession>
<protein>
    <submittedName>
        <fullName evidence="1 3">Uncharacterized protein</fullName>
    </submittedName>
</protein>
<dbReference type="WBParaSite" id="OFLC_0001062801-mRNA-1">
    <property type="protein sequence ID" value="OFLC_0001062801-mRNA-1"/>
    <property type="gene ID" value="OFLC_0001062801"/>
</dbReference>
<evidence type="ECO:0000313" key="2">
    <source>
        <dbReference type="Proteomes" id="UP000267606"/>
    </source>
</evidence>
<gene>
    <name evidence="1" type="ORF">OFLC_LOCUS10626</name>
</gene>
<organism evidence="3">
    <name type="scientific">Onchocerca flexuosa</name>
    <dbReference type="NCBI Taxonomy" id="387005"/>
    <lineage>
        <taxon>Eukaryota</taxon>
        <taxon>Metazoa</taxon>
        <taxon>Ecdysozoa</taxon>
        <taxon>Nematoda</taxon>
        <taxon>Chromadorea</taxon>
        <taxon>Rhabditida</taxon>
        <taxon>Spirurina</taxon>
        <taxon>Spiruromorpha</taxon>
        <taxon>Filarioidea</taxon>
        <taxon>Onchocercidae</taxon>
        <taxon>Onchocerca</taxon>
    </lineage>
</organism>
<keyword evidence="2" id="KW-1185">Reference proteome</keyword>
<proteinExistence type="predicted"/>
<sequence length="81" mass="9283">MKIFSNFLKLTCNSKTTVRNFNVKKNVLHNYTFGFRLSRCRIIAYGCMPFDYDTIAQNVALRSRHAFGGKTLKSQPISSSK</sequence>
<name>A0A183HT16_9BILA</name>
<dbReference type="Proteomes" id="UP000267606">
    <property type="component" value="Unassembled WGS sequence"/>
</dbReference>
<reference evidence="3" key="1">
    <citation type="submission" date="2016-06" db="UniProtKB">
        <authorList>
            <consortium name="WormBaseParasite"/>
        </authorList>
    </citation>
    <scope>IDENTIFICATION</scope>
</reference>
<dbReference type="EMBL" id="UZAJ01014370">
    <property type="protein sequence ID" value="VDO70036.1"/>
    <property type="molecule type" value="Genomic_DNA"/>
</dbReference>
<evidence type="ECO:0000313" key="3">
    <source>
        <dbReference type="WBParaSite" id="OFLC_0001062801-mRNA-1"/>
    </source>
</evidence>
<evidence type="ECO:0000313" key="1">
    <source>
        <dbReference type="EMBL" id="VDO70036.1"/>
    </source>
</evidence>